<dbReference type="GO" id="GO:0031177">
    <property type="term" value="F:phosphopantetheine binding"/>
    <property type="evidence" value="ECO:0007669"/>
    <property type="project" value="TreeGrafter"/>
</dbReference>
<dbReference type="InterPro" id="IPR010071">
    <property type="entry name" value="AA_adenyl_dom"/>
</dbReference>
<dbReference type="Pfam" id="PF00501">
    <property type="entry name" value="AMP-binding"/>
    <property type="match status" value="1"/>
</dbReference>
<dbReference type="InterPro" id="IPR029063">
    <property type="entry name" value="SAM-dependent_MTases_sf"/>
</dbReference>
<dbReference type="GO" id="GO:0005829">
    <property type="term" value="C:cytosol"/>
    <property type="evidence" value="ECO:0007669"/>
    <property type="project" value="TreeGrafter"/>
</dbReference>
<gene>
    <name evidence="2" type="ORF">METZ01_LOCUS116841</name>
</gene>
<dbReference type="PANTHER" id="PTHR45527:SF14">
    <property type="entry name" value="PLIPASTATIN SYNTHASE SUBUNIT B"/>
    <property type="match status" value="1"/>
</dbReference>
<dbReference type="Gene3D" id="2.30.38.10">
    <property type="entry name" value="Luciferase, Domain 3"/>
    <property type="match status" value="1"/>
</dbReference>
<protein>
    <recommendedName>
        <fullName evidence="1">AMP-dependent synthetase/ligase domain-containing protein</fullName>
    </recommendedName>
</protein>
<organism evidence="2">
    <name type="scientific">marine metagenome</name>
    <dbReference type="NCBI Taxonomy" id="408172"/>
    <lineage>
        <taxon>unclassified sequences</taxon>
        <taxon>metagenomes</taxon>
        <taxon>ecological metagenomes</taxon>
    </lineage>
</organism>
<dbReference type="NCBIfam" id="TIGR01733">
    <property type="entry name" value="AA-adenyl-dom"/>
    <property type="match status" value="1"/>
</dbReference>
<dbReference type="FunFam" id="3.40.50.980:FF:000001">
    <property type="entry name" value="Non-ribosomal peptide synthetase"/>
    <property type="match status" value="1"/>
</dbReference>
<name>A0A381XII1_9ZZZZ</name>
<dbReference type="Gene3D" id="3.40.50.980">
    <property type="match status" value="2"/>
</dbReference>
<evidence type="ECO:0000313" key="2">
    <source>
        <dbReference type="EMBL" id="SVA63987.1"/>
    </source>
</evidence>
<feature type="non-terminal residue" evidence="2">
    <location>
        <position position="584"/>
    </location>
</feature>
<reference evidence="2" key="1">
    <citation type="submission" date="2018-05" db="EMBL/GenBank/DDBJ databases">
        <authorList>
            <person name="Lanie J.A."/>
            <person name="Ng W.-L."/>
            <person name="Kazmierczak K.M."/>
            <person name="Andrzejewski T.M."/>
            <person name="Davidsen T.M."/>
            <person name="Wayne K.J."/>
            <person name="Tettelin H."/>
            <person name="Glass J.I."/>
            <person name="Rusch D."/>
            <person name="Podicherti R."/>
            <person name="Tsui H.-C.T."/>
            <person name="Winkler M.E."/>
        </authorList>
    </citation>
    <scope>NUCLEOTIDE SEQUENCE</scope>
</reference>
<dbReference type="FunFam" id="3.40.50.12780:FF:000012">
    <property type="entry name" value="Non-ribosomal peptide synthetase"/>
    <property type="match status" value="1"/>
</dbReference>
<dbReference type="PANTHER" id="PTHR45527">
    <property type="entry name" value="NONRIBOSOMAL PEPTIDE SYNTHETASE"/>
    <property type="match status" value="1"/>
</dbReference>
<dbReference type="Gene3D" id="3.30.300.30">
    <property type="match status" value="1"/>
</dbReference>
<sequence>MTNPVSRDKDEEIGPWIPLHRQFERHAELAPQSIAITSRHGSLSYSELNRRANHLAHRLIDSGVGPNVLVGLCMPASLELMIGMLAILKAGGAYVPMDPGYPQARLGQMLAVSEPPIVLTTSAVSETLPHSTGKILCLDTDRDRFSRETAGNPAFEILPDHVCYVMFTSGTTGDPNGVVVTHANVSNLFGPVCDRLCFDSEDIWSLIHSCSFGFSVWEVWGAFVHGATLAIVPEDIRSNPDALVDMLKQEKVTVLSQTPSAFRQLLVSGAFRRMQGLERLRLVAFSGEAVDTADLCTWFGVHKASGPRMVNTYAITETAGRITIREYHPDDLAEQTARNVGRPVSDTDIWILDERMQPVPTGAVGELVVAGPGVACGYLQRPDLTAERFLSLQLNGASRRVYRTKDRARLLENGDIEFLGRADNQVKIRGYRIELGEIEDAIRAHPAVADAAVKVGDFGSGDVRLEAYVVAQEGGSINSDHPSVGAQDQVEIWPSLGEHQLYDDLLYDFMGTDRTRLDAYRRAFEKHVPGKVVLDVGTGKDAVLARMCANAGAEHVYAVELLEDAAAAASQLIHQLGLSDRITV</sequence>
<dbReference type="SUPFAM" id="SSF53335">
    <property type="entry name" value="S-adenosyl-L-methionine-dependent methyltransferases"/>
    <property type="match status" value="1"/>
</dbReference>
<dbReference type="InterPro" id="IPR000873">
    <property type="entry name" value="AMP-dep_synth/lig_dom"/>
</dbReference>
<accession>A0A381XII1</accession>
<dbReference type="GO" id="GO:0044550">
    <property type="term" value="P:secondary metabolite biosynthetic process"/>
    <property type="evidence" value="ECO:0007669"/>
    <property type="project" value="TreeGrafter"/>
</dbReference>
<dbReference type="AlphaFoldDB" id="A0A381XII1"/>
<dbReference type="EMBL" id="UINC01015142">
    <property type="protein sequence ID" value="SVA63987.1"/>
    <property type="molecule type" value="Genomic_DNA"/>
</dbReference>
<feature type="domain" description="AMP-dependent synthetase/ligase" evidence="1">
    <location>
        <begin position="23"/>
        <end position="379"/>
    </location>
</feature>
<proteinExistence type="predicted"/>
<dbReference type="InterPro" id="IPR045851">
    <property type="entry name" value="AMP-bd_C_sf"/>
</dbReference>
<dbReference type="Gene3D" id="3.40.50.150">
    <property type="entry name" value="Vaccinia Virus protein VP39"/>
    <property type="match status" value="1"/>
</dbReference>
<dbReference type="SUPFAM" id="SSF56801">
    <property type="entry name" value="Acetyl-CoA synthetase-like"/>
    <property type="match status" value="1"/>
</dbReference>
<evidence type="ECO:0000259" key="1">
    <source>
        <dbReference type="Pfam" id="PF00501"/>
    </source>
</evidence>
<dbReference type="GO" id="GO:0043041">
    <property type="term" value="P:amino acid activation for nonribosomal peptide biosynthetic process"/>
    <property type="evidence" value="ECO:0007669"/>
    <property type="project" value="TreeGrafter"/>
</dbReference>